<feature type="non-terminal residue" evidence="1">
    <location>
        <position position="92"/>
    </location>
</feature>
<reference evidence="1" key="1">
    <citation type="submission" date="2014-12" db="EMBL/GenBank/DDBJ databases">
        <title>Insight into the proteome of Arion vulgaris.</title>
        <authorList>
            <person name="Aradska J."/>
            <person name="Bulat T."/>
            <person name="Smidak R."/>
            <person name="Sarate P."/>
            <person name="Gangsoo J."/>
            <person name="Sialana F."/>
            <person name="Bilban M."/>
            <person name="Lubec G."/>
        </authorList>
    </citation>
    <scope>NUCLEOTIDE SEQUENCE</scope>
    <source>
        <tissue evidence="1">Skin</tissue>
    </source>
</reference>
<proteinExistence type="predicted"/>
<name>A0A0B6ZQB4_9EUPU</name>
<evidence type="ECO:0000313" key="1">
    <source>
        <dbReference type="EMBL" id="CEK70006.1"/>
    </source>
</evidence>
<accession>A0A0B6ZQB4</accession>
<dbReference type="EMBL" id="HACG01023141">
    <property type="protein sequence ID" value="CEK70006.1"/>
    <property type="molecule type" value="Transcribed_RNA"/>
</dbReference>
<organism evidence="1">
    <name type="scientific">Arion vulgaris</name>
    <dbReference type="NCBI Taxonomy" id="1028688"/>
    <lineage>
        <taxon>Eukaryota</taxon>
        <taxon>Metazoa</taxon>
        <taxon>Spiralia</taxon>
        <taxon>Lophotrochozoa</taxon>
        <taxon>Mollusca</taxon>
        <taxon>Gastropoda</taxon>
        <taxon>Heterobranchia</taxon>
        <taxon>Euthyneura</taxon>
        <taxon>Panpulmonata</taxon>
        <taxon>Eupulmonata</taxon>
        <taxon>Stylommatophora</taxon>
        <taxon>Helicina</taxon>
        <taxon>Arionoidea</taxon>
        <taxon>Arionidae</taxon>
        <taxon>Arion</taxon>
    </lineage>
</organism>
<protein>
    <submittedName>
        <fullName evidence="1">Uncharacterized protein</fullName>
    </submittedName>
</protein>
<gene>
    <name evidence="1" type="primary">ORF72442</name>
</gene>
<dbReference type="AlphaFoldDB" id="A0A0B6ZQB4"/>
<sequence>MSFSSRVHFFRDPYDCCQSYGLCAIYSSDGMIFLQTKLWTSAIHSSDGMRFLQRRTEKYYFLVLVKLTDYHYCTSNQLVHNLLLGMSLSMWQ</sequence>